<dbReference type="PANTHER" id="PTHR14089">
    <property type="entry name" value="PRE-MRNA-SPLICING FACTOR RBM22"/>
    <property type="match status" value="1"/>
</dbReference>
<dbReference type="InterPro" id="IPR039171">
    <property type="entry name" value="Cwc2/Slt11"/>
</dbReference>
<accession>G8YPD5</accession>
<proteinExistence type="predicted"/>
<dbReference type="InterPro" id="IPR000504">
    <property type="entry name" value="RRM_dom"/>
</dbReference>
<dbReference type="OrthoDB" id="6407164at2759"/>
<feature type="compositionally biased region" description="Acidic residues" evidence="3">
    <location>
        <begin position="855"/>
        <end position="883"/>
    </location>
</feature>
<feature type="region of interest" description="Disordered" evidence="3">
    <location>
        <begin position="443"/>
        <end position="462"/>
    </location>
</feature>
<dbReference type="EMBL" id="FO082056">
    <property type="protein sequence ID" value="CCE79106.1"/>
    <property type="molecule type" value="Genomic_DNA"/>
</dbReference>
<feature type="compositionally biased region" description="Basic and acidic residues" evidence="3">
    <location>
        <begin position="774"/>
        <end position="804"/>
    </location>
</feature>
<reference evidence="7" key="2">
    <citation type="journal article" date="2012" name="G3 (Bethesda)">
        <title>Pichia sorbitophila, an interspecies yeast hybrid reveals early steps of genome resolution following polyploidization.</title>
        <authorList>
            <person name="Leh Louis V."/>
            <person name="Despons L."/>
            <person name="Friedrich A."/>
            <person name="Martin T."/>
            <person name="Durrens P."/>
            <person name="Casaregola S."/>
            <person name="Neuveglise C."/>
            <person name="Fairhead C."/>
            <person name="Marck C."/>
            <person name="Cruz J.A."/>
            <person name="Straub M.L."/>
            <person name="Kugler V."/>
            <person name="Sacerdot C."/>
            <person name="Uzunov Z."/>
            <person name="Thierry A."/>
            <person name="Weiss S."/>
            <person name="Bleykasten C."/>
            <person name="De Montigny J."/>
            <person name="Jacques N."/>
            <person name="Jung P."/>
            <person name="Lemaire M."/>
            <person name="Mallet S."/>
            <person name="Morel G."/>
            <person name="Richard G.F."/>
            <person name="Sarkar A."/>
            <person name="Savel G."/>
            <person name="Schacherer J."/>
            <person name="Seret M.L."/>
            <person name="Talla E."/>
            <person name="Samson G."/>
            <person name="Jubin C."/>
            <person name="Poulain J."/>
            <person name="Vacherie B."/>
            <person name="Barbe V."/>
            <person name="Pelletier E."/>
            <person name="Sherman D.J."/>
            <person name="Westhof E."/>
            <person name="Weissenbach J."/>
            <person name="Baret P.V."/>
            <person name="Wincker P."/>
            <person name="Gaillardin C."/>
            <person name="Dujon B."/>
            <person name="Souciet J.L."/>
        </authorList>
    </citation>
    <scope>NUCLEOTIDE SEQUENCE [LARGE SCALE GENOMIC DNA]</scope>
    <source>
        <strain evidence="7">ATCC MYA-4447 / BCRC 22081 / CBS 7064 / NBRC 10061 / NRRL Y-12695</strain>
    </source>
</reference>
<dbReference type="InParanoid" id="G8YPD5"/>
<dbReference type="STRING" id="559304.G8YPD5"/>
<dbReference type="Gene3D" id="3.30.70.330">
    <property type="match status" value="3"/>
</dbReference>
<dbReference type="SMART" id="SM00360">
    <property type="entry name" value="RRM"/>
    <property type="match status" value="2"/>
</dbReference>
<feature type="region of interest" description="Disordered" evidence="3">
    <location>
        <begin position="774"/>
        <end position="911"/>
    </location>
</feature>
<dbReference type="PROSITE" id="PS50102">
    <property type="entry name" value="RRM"/>
    <property type="match status" value="1"/>
</dbReference>
<name>G8YPD5_PICSO</name>
<dbReference type="EMBL" id="FO082057">
    <property type="protein sequence ID" value="CCE78520.1"/>
    <property type="molecule type" value="Genomic_DNA"/>
</dbReference>
<evidence type="ECO:0000256" key="2">
    <source>
        <dbReference type="PROSITE-ProRule" id="PRU00176"/>
    </source>
</evidence>
<evidence type="ECO:0000313" key="6">
    <source>
        <dbReference type="EMBL" id="CCE79106.1"/>
    </source>
</evidence>
<dbReference type="OMA" id="PIEYCKM"/>
<dbReference type="GO" id="GO:0003729">
    <property type="term" value="F:mRNA binding"/>
    <property type="evidence" value="ECO:0007669"/>
    <property type="project" value="TreeGrafter"/>
</dbReference>
<keyword evidence="7" id="KW-1185">Reference proteome</keyword>
<feature type="compositionally biased region" description="Basic residues" evidence="3">
    <location>
        <begin position="1043"/>
        <end position="1052"/>
    </location>
</feature>
<keyword evidence="1 2" id="KW-0694">RNA-binding</keyword>
<dbReference type="PANTHER" id="PTHR14089:SF8">
    <property type="entry name" value="RNA-BINDING PROTEIN MRN1"/>
    <property type="match status" value="1"/>
</dbReference>
<dbReference type="GO" id="GO:0010494">
    <property type="term" value="C:cytoplasmic stress granule"/>
    <property type="evidence" value="ECO:0007669"/>
    <property type="project" value="TreeGrafter"/>
</dbReference>
<dbReference type="eggNOG" id="KOG0118">
    <property type="taxonomic scope" value="Eukaryota"/>
</dbReference>
<evidence type="ECO:0000256" key="3">
    <source>
        <dbReference type="SAM" id="MobiDB-lite"/>
    </source>
</evidence>
<feature type="domain" description="RRM" evidence="4">
    <location>
        <begin position="508"/>
        <end position="583"/>
    </location>
</feature>
<dbReference type="InterPro" id="IPR018835">
    <property type="entry name" value="RNA-binding_domain_put"/>
</dbReference>
<organism evidence="6 7">
    <name type="scientific">Pichia sorbitophila (strain ATCC MYA-4447 / BCRC 22081 / CBS 7064 / NBRC 10061 / NRRL Y-12695)</name>
    <name type="common">Hybrid yeast</name>
    <dbReference type="NCBI Taxonomy" id="559304"/>
    <lineage>
        <taxon>Eukaryota</taxon>
        <taxon>Fungi</taxon>
        <taxon>Dikarya</taxon>
        <taxon>Ascomycota</taxon>
        <taxon>Saccharomycotina</taxon>
        <taxon>Pichiomycetes</taxon>
        <taxon>Debaryomycetaceae</taxon>
        <taxon>Millerozyma</taxon>
    </lineage>
</organism>
<sequence length="1052" mass="117689">MIPEQGEAFFGDRVQYQPQYGYFSKDIGAPPVTPLDLTYSQSMLPTNLLVSSPYIAGGHSMVPMSPLHSVPYVQQGPGNHIPGYGYVAQPCGHRGYVYKSTPPPSSGFSSSNGSRSGLDQLNISRTVVLKNLSDDLSLNDLLSVVDHGPIEYCKLFSRPTPPHIKDAHSLKTCYISFINSKLSVSFYLKYGKNPANLNSLKESLNNSKYLKVSLYEMNHNHSGVGYGHYVSNKQDFIKIKTLNYIVDLGATRCVNVNLRVKSFTDDDSTIKAFKTKFGRFGEIEDFKISRGKDEQNLTLCIHFTSIDSAIKSYEYVMKLINNNTAESGQKKDNGTDMLVDGYIFVSFGKDRCDRTDVEKSRRPSSSNYITNDSSLAMSQFSGKDSTEHSSSDVLSDVSSTAAEETKNKSYEAEGQDISTSKSFKPSGFNDNHDISDPLLLKEDVSGSPLVDPAESPSTHPMDHTDISRYPYMMQLNSHSSPSMSRSSTTNFSSTAFPYNPDPFNVGNRTIYLGNLHPSTTVEEIANNVRAGGLVESIKYHQKKHMCFITFVDPVVALKFYLNHQVLHQLIIHGYSITVGWAKNHSGPLSREIALAVTAGASRNVYIGIKVNKEDSDFSSTDKNSSKGRLPNESVLRRDFSKFGELEQINFYHNGDCGFLNFMHIMSAIKVVELFESGNAEKISRIVGDNGKFYETYKDFKISFAKDRCGNPPKFNIRKKPGRRKTLSDEDDSKFLKEDFSFQEEKPEDNFSKDDFIDENAASVFGIIRKDSKEAVSPFEKESTTESLDREEISKSTPARDRDATETTSDIDTTELSDLKIDDQFEKQEKDTTEDQKPADTAVSNNQDSKKTQSSEAEEENADIDGEEYYEDDEEQDDDDDDDISIIIGANDSSFSGGHYQKPNNRKKLHEPRFHTSDSFVAKNNFSSRSSSNISLRSNDLKYYRSNSDIPRFPSSPYVPPPQGLYQFQNQNRKTPNGFNNYYVHGQQSGAAPFMSTMNGFSTSGSQVMAQYLAKSQHENLLYAANVLSNDVDIEDSRSSSSPYKRHSKTPKE</sequence>
<dbReference type="Proteomes" id="UP000005222">
    <property type="component" value="Chromosome D"/>
</dbReference>
<evidence type="ECO:0000259" key="4">
    <source>
        <dbReference type="PROSITE" id="PS50102"/>
    </source>
</evidence>
<dbReference type="Proteomes" id="UP000005222">
    <property type="component" value="Chromosome C"/>
</dbReference>
<feature type="region of interest" description="Disordered" evidence="3">
    <location>
        <begin position="378"/>
        <end position="438"/>
    </location>
</feature>
<dbReference type="SUPFAM" id="SSF54928">
    <property type="entry name" value="RNA-binding domain, RBD"/>
    <property type="match status" value="1"/>
</dbReference>
<dbReference type="InterPro" id="IPR012677">
    <property type="entry name" value="Nucleotide-bd_a/b_plait_sf"/>
</dbReference>
<dbReference type="AlphaFoldDB" id="G8YPD5"/>
<evidence type="ECO:0000256" key="1">
    <source>
        <dbReference type="ARBA" id="ARBA00022884"/>
    </source>
</evidence>
<dbReference type="InterPro" id="IPR035979">
    <property type="entry name" value="RBD_domain_sf"/>
</dbReference>
<protein>
    <submittedName>
        <fullName evidence="6">Piso0_001145 protein</fullName>
    </submittedName>
</protein>
<feature type="compositionally biased region" description="Polar residues" evidence="3">
    <location>
        <begin position="805"/>
        <end position="815"/>
    </location>
</feature>
<evidence type="ECO:0000313" key="7">
    <source>
        <dbReference type="Proteomes" id="UP000005222"/>
    </source>
</evidence>
<gene>
    <name evidence="6" type="primary">Piso0_001145</name>
    <name evidence="5" type="ORF">GNLVRS01_PISO0C11882g</name>
    <name evidence="6" type="ORF">GNLVRS01_PISO0D11949g</name>
</gene>
<feature type="compositionally biased region" description="Basic and acidic residues" evidence="3">
    <location>
        <begin position="816"/>
        <end position="837"/>
    </location>
</feature>
<dbReference type="Pfam" id="PF10378">
    <property type="entry name" value="RRM"/>
    <property type="match status" value="1"/>
</dbReference>
<feature type="region of interest" description="Disordered" evidence="3">
    <location>
        <begin position="1033"/>
        <end position="1052"/>
    </location>
</feature>
<evidence type="ECO:0000313" key="5">
    <source>
        <dbReference type="EMBL" id="CCE78520.1"/>
    </source>
</evidence>
<dbReference type="HOGENOM" id="CLU_285123_0_0_1"/>
<reference evidence="6" key="1">
    <citation type="submission" date="2011-10" db="EMBL/GenBank/DDBJ databases">
        <authorList>
            <person name="Genoscope - CEA"/>
        </authorList>
    </citation>
    <scope>NUCLEOTIDE SEQUENCE</scope>
</reference>